<dbReference type="InterPro" id="IPR011992">
    <property type="entry name" value="EF-hand-dom_pair"/>
</dbReference>
<feature type="binding site" evidence="4">
    <location>
        <position position="67"/>
    </location>
    <ligand>
        <name>Ca(2+)</name>
        <dbReference type="ChEBI" id="CHEBI:29108"/>
        <label>1</label>
    </ligand>
</feature>
<comment type="similarity">
    <text evidence="1">Belongs to the parvalbumin family.</text>
</comment>
<evidence type="ECO:0000256" key="3">
    <source>
        <dbReference type="ARBA" id="ARBA00022837"/>
    </source>
</evidence>
<dbReference type="InterPro" id="IPR008080">
    <property type="entry name" value="Parvalbumin"/>
</dbReference>
<feature type="binding site" evidence="4">
    <location>
        <position position="56"/>
    </location>
    <ligand>
        <name>Ca(2+)</name>
        <dbReference type="ChEBI" id="CHEBI:29108"/>
        <label>1</label>
    </ligand>
</feature>
<feature type="binding site" evidence="4">
    <location>
        <position position="58"/>
    </location>
    <ligand>
        <name>Ca(2+)</name>
        <dbReference type="ChEBI" id="CHEBI:29108"/>
        <label>1</label>
    </ligand>
</feature>
<reference evidence="8" key="1">
    <citation type="submission" date="2016-06" db="UniProtKB">
        <authorList>
            <consortium name="WormBaseParasite"/>
        </authorList>
    </citation>
    <scope>IDENTIFICATION</scope>
</reference>
<dbReference type="OrthoDB" id="293868at2759"/>
<dbReference type="SMART" id="SM00054">
    <property type="entry name" value="EFh"/>
    <property type="match status" value="2"/>
</dbReference>
<dbReference type="WBParaSite" id="ECPE_0000201801-mRNA-1">
    <property type="protein sequence ID" value="ECPE_0000201801-mRNA-1"/>
    <property type="gene ID" value="ECPE_0000201801"/>
</dbReference>
<feature type="binding site" evidence="4">
    <location>
        <position position="25"/>
    </location>
    <ligand>
        <name>Ca(2+)</name>
        <dbReference type="ChEBI" id="CHEBI:29108"/>
        <label>1</label>
    </ligand>
</feature>
<keyword evidence="2 4" id="KW-0479">Metal-binding</keyword>
<feature type="binding site" evidence="4">
    <location>
        <position position="60"/>
    </location>
    <ligand>
        <name>Ca(2+)</name>
        <dbReference type="ChEBI" id="CHEBI:29108"/>
        <label>1</label>
    </ligand>
</feature>
<dbReference type="InterPro" id="IPR002048">
    <property type="entry name" value="EF_hand_dom"/>
</dbReference>
<keyword evidence="7" id="KW-1185">Reference proteome</keyword>
<feature type="domain" description="EF-hand" evidence="5">
    <location>
        <begin position="6"/>
        <end position="41"/>
    </location>
</feature>
<proteinExistence type="inferred from homology"/>
<dbReference type="SUPFAM" id="SSF47473">
    <property type="entry name" value="EF-hand"/>
    <property type="match status" value="1"/>
</dbReference>
<reference evidence="6 7" key="2">
    <citation type="submission" date="2018-11" db="EMBL/GenBank/DDBJ databases">
        <authorList>
            <consortium name="Pathogen Informatics"/>
        </authorList>
    </citation>
    <scope>NUCLEOTIDE SEQUENCE [LARGE SCALE GENOMIC DNA]</scope>
    <source>
        <strain evidence="6 7">Egypt</strain>
    </source>
</reference>
<evidence type="ECO:0000256" key="4">
    <source>
        <dbReference type="PIRSR" id="PIRSR608080-1"/>
    </source>
</evidence>
<dbReference type="Proteomes" id="UP000272942">
    <property type="component" value="Unassembled WGS sequence"/>
</dbReference>
<name>A0A183A4Y3_9TREM</name>
<protein>
    <submittedName>
        <fullName evidence="8">EF-hand domain-containing protein</fullName>
    </submittedName>
</protein>
<dbReference type="EMBL" id="UZAN01039377">
    <property type="protein sequence ID" value="VDP65160.1"/>
    <property type="molecule type" value="Genomic_DNA"/>
</dbReference>
<evidence type="ECO:0000313" key="8">
    <source>
        <dbReference type="WBParaSite" id="ECPE_0000201801-mRNA-1"/>
    </source>
</evidence>
<gene>
    <name evidence="6" type="ORF">ECPE_LOCUS2018</name>
</gene>
<dbReference type="GO" id="GO:0005509">
    <property type="term" value="F:calcium ion binding"/>
    <property type="evidence" value="ECO:0007669"/>
    <property type="project" value="InterPro"/>
</dbReference>
<feature type="binding site" evidence="4">
    <location>
        <position position="30"/>
    </location>
    <ligand>
        <name>Ca(2+)</name>
        <dbReference type="ChEBI" id="CHEBI:29108"/>
        <label>1</label>
    </ligand>
</feature>
<dbReference type="CDD" id="cd00051">
    <property type="entry name" value="EFh"/>
    <property type="match status" value="1"/>
</dbReference>
<keyword evidence="3 4" id="KW-0106">Calcium</keyword>
<accession>A0A183A4Y3</accession>
<feature type="domain" description="EF-hand" evidence="5">
    <location>
        <begin position="43"/>
        <end position="78"/>
    </location>
</feature>
<dbReference type="PANTHER" id="PTHR11653:SF10">
    <property type="entry name" value="EF-HAND DOMAIN-CONTAINING PROTEIN"/>
    <property type="match status" value="1"/>
</dbReference>
<sequence length="173" mass="20092">MISRFYSLKIWKSAFDSIDTDHSGYLNTQEVRQLLYQLNYRRCTEAQIKQWMDSVDKDGDGQISFAEFCTFLEMSIQSFESLYFSQYVFGETESSYIPTVFVFAGASQMDHLLGVGDCTLVRINIDLMNMCKGWTKTESEVKICLQRYCIRSCSTGQHTIEERENLIKLELVN</sequence>
<evidence type="ECO:0000313" key="6">
    <source>
        <dbReference type="EMBL" id="VDP65160.1"/>
    </source>
</evidence>
<dbReference type="PANTHER" id="PTHR11653">
    <property type="entry name" value="PARVALBUMIN ALPHA"/>
    <property type="match status" value="1"/>
</dbReference>
<evidence type="ECO:0000256" key="1">
    <source>
        <dbReference type="ARBA" id="ARBA00009753"/>
    </source>
</evidence>
<dbReference type="PROSITE" id="PS50222">
    <property type="entry name" value="EF_HAND_2"/>
    <property type="match status" value="2"/>
</dbReference>
<evidence type="ECO:0000259" key="5">
    <source>
        <dbReference type="PROSITE" id="PS50222"/>
    </source>
</evidence>
<dbReference type="AlphaFoldDB" id="A0A183A4Y3"/>
<evidence type="ECO:0000313" key="7">
    <source>
        <dbReference type="Proteomes" id="UP000272942"/>
    </source>
</evidence>
<dbReference type="InterPro" id="IPR018247">
    <property type="entry name" value="EF_Hand_1_Ca_BS"/>
</dbReference>
<feature type="binding site" evidence="4">
    <location>
        <position position="23"/>
    </location>
    <ligand>
        <name>Ca(2+)</name>
        <dbReference type="ChEBI" id="CHEBI:29108"/>
        <label>1</label>
    </ligand>
</feature>
<dbReference type="Pfam" id="PF13499">
    <property type="entry name" value="EF-hand_7"/>
    <property type="match status" value="1"/>
</dbReference>
<feature type="binding site" evidence="4">
    <location>
        <position position="21"/>
    </location>
    <ligand>
        <name>Ca(2+)</name>
        <dbReference type="ChEBI" id="CHEBI:29108"/>
        <label>1</label>
    </ligand>
</feature>
<evidence type="ECO:0000256" key="2">
    <source>
        <dbReference type="ARBA" id="ARBA00022723"/>
    </source>
</evidence>
<organism evidence="8">
    <name type="scientific">Echinostoma caproni</name>
    <dbReference type="NCBI Taxonomy" id="27848"/>
    <lineage>
        <taxon>Eukaryota</taxon>
        <taxon>Metazoa</taxon>
        <taxon>Spiralia</taxon>
        <taxon>Lophotrochozoa</taxon>
        <taxon>Platyhelminthes</taxon>
        <taxon>Trematoda</taxon>
        <taxon>Digenea</taxon>
        <taxon>Plagiorchiida</taxon>
        <taxon>Echinostomata</taxon>
        <taxon>Echinostomatoidea</taxon>
        <taxon>Echinostomatidae</taxon>
        <taxon>Echinostoma</taxon>
    </lineage>
</organism>
<dbReference type="PROSITE" id="PS00018">
    <property type="entry name" value="EF_HAND_1"/>
    <property type="match status" value="2"/>
</dbReference>
<dbReference type="Gene3D" id="1.10.238.10">
    <property type="entry name" value="EF-hand"/>
    <property type="match status" value="1"/>
</dbReference>
<feature type="binding site" evidence="4">
    <location>
        <position position="19"/>
    </location>
    <ligand>
        <name>Ca(2+)</name>
        <dbReference type="ChEBI" id="CHEBI:29108"/>
        <label>1</label>
    </ligand>
</feature>